<keyword evidence="2" id="KW-1185">Reference proteome</keyword>
<evidence type="ECO:0000313" key="1">
    <source>
        <dbReference type="EMBL" id="ATF09252.1"/>
    </source>
</evidence>
<sequence length="41" mass="4848">MKTELMHLCRLFKSIENTRLIMKTIVIGQLLNKRGIYDNLV</sequence>
<dbReference type="Proteomes" id="UP000218160">
    <property type="component" value="Chromosome 1"/>
</dbReference>
<evidence type="ECO:0000313" key="2">
    <source>
        <dbReference type="Proteomes" id="UP000218160"/>
    </source>
</evidence>
<dbReference type="AlphaFoldDB" id="A0A291B8D3"/>
<name>A0A291B8D3_9GAMM</name>
<reference evidence="2" key="1">
    <citation type="submission" date="2017-04" db="EMBL/GenBank/DDBJ databases">
        <title>Genome evolution of the luminous symbionts of deep sea anglerfish.</title>
        <authorList>
            <person name="Hendry T.A."/>
        </authorList>
    </citation>
    <scope>NUCLEOTIDE SEQUENCE [LARGE SCALE GENOMIC DNA]</scope>
</reference>
<dbReference type="KEGG" id="elux:BTN50_0738"/>
<accession>A0A291B8D3</accession>
<organism evidence="1 2">
    <name type="scientific">Candidatus Enterovibrio altilux</name>
    <dbReference type="NCBI Taxonomy" id="1927128"/>
    <lineage>
        <taxon>Bacteria</taxon>
        <taxon>Pseudomonadati</taxon>
        <taxon>Pseudomonadota</taxon>
        <taxon>Gammaproteobacteria</taxon>
        <taxon>Vibrionales</taxon>
        <taxon>Vibrionaceae</taxon>
        <taxon>Enterovibrio</taxon>
    </lineage>
</organism>
<proteinExistence type="predicted"/>
<gene>
    <name evidence="1" type="ORF">BTN50_0738</name>
</gene>
<dbReference type="EMBL" id="CP020660">
    <property type="protein sequence ID" value="ATF09252.1"/>
    <property type="molecule type" value="Genomic_DNA"/>
</dbReference>
<protein>
    <submittedName>
        <fullName evidence="1">Uncharacterized protein</fullName>
    </submittedName>
</protein>